<dbReference type="InParanoid" id="B9SZS4"/>
<evidence type="ECO:0000313" key="3">
    <source>
        <dbReference type="Proteomes" id="UP000008311"/>
    </source>
</evidence>
<evidence type="ECO:0000256" key="1">
    <source>
        <dbReference type="SAM" id="MobiDB-lite"/>
    </source>
</evidence>
<accession>B9SZS4</accession>
<dbReference type="EMBL" id="EQ974286">
    <property type="protein sequence ID" value="EEF30880.1"/>
    <property type="molecule type" value="Genomic_DNA"/>
</dbReference>
<protein>
    <submittedName>
        <fullName evidence="2">Uncharacterized protein</fullName>
    </submittedName>
</protein>
<dbReference type="AlphaFoldDB" id="B9SZS4"/>
<dbReference type="Proteomes" id="UP000008311">
    <property type="component" value="Unassembled WGS sequence"/>
</dbReference>
<feature type="region of interest" description="Disordered" evidence="1">
    <location>
        <begin position="1"/>
        <end position="28"/>
    </location>
</feature>
<organism evidence="2 3">
    <name type="scientific">Ricinus communis</name>
    <name type="common">Castor bean</name>
    <dbReference type="NCBI Taxonomy" id="3988"/>
    <lineage>
        <taxon>Eukaryota</taxon>
        <taxon>Viridiplantae</taxon>
        <taxon>Streptophyta</taxon>
        <taxon>Embryophyta</taxon>
        <taxon>Tracheophyta</taxon>
        <taxon>Spermatophyta</taxon>
        <taxon>Magnoliopsida</taxon>
        <taxon>eudicotyledons</taxon>
        <taxon>Gunneridae</taxon>
        <taxon>Pentapetalae</taxon>
        <taxon>rosids</taxon>
        <taxon>fabids</taxon>
        <taxon>Malpighiales</taxon>
        <taxon>Euphorbiaceae</taxon>
        <taxon>Acalyphoideae</taxon>
        <taxon>Acalypheae</taxon>
        <taxon>Ricinus</taxon>
    </lineage>
</organism>
<name>B9SZS4_RICCO</name>
<keyword evidence="3" id="KW-1185">Reference proteome</keyword>
<sequence>MYSSILTKPLNSSTGLPAQKKPSCPNSRWSQVSANGGLGFWGLIVFFPRAGSIQGLLLTGLGAGNDFETSCLSTLMLKILQLWLLRYLGTIKKKELHEILMCCICYVMFILF</sequence>
<gene>
    <name evidence="2" type="ORF">RCOM_1107040</name>
</gene>
<feature type="compositionally biased region" description="Polar residues" evidence="1">
    <location>
        <begin position="1"/>
        <end position="16"/>
    </location>
</feature>
<reference evidence="3" key="1">
    <citation type="journal article" date="2010" name="Nat. Biotechnol.">
        <title>Draft genome sequence of the oilseed species Ricinus communis.</title>
        <authorList>
            <person name="Chan A.P."/>
            <person name="Crabtree J."/>
            <person name="Zhao Q."/>
            <person name="Lorenzi H."/>
            <person name="Orvis J."/>
            <person name="Puiu D."/>
            <person name="Melake-Berhan A."/>
            <person name="Jones K.M."/>
            <person name="Redman J."/>
            <person name="Chen G."/>
            <person name="Cahoon E.B."/>
            <person name="Gedil M."/>
            <person name="Stanke M."/>
            <person name="Haas B.J."/>
            <person name="Wortman J.R."/>
            <person name="Fraser-Liggett C.M."/>
            <person name="Ravel J."/>
            <person name="Rabinowicz P.D."/>
        </authorList>
    </citation>
    <scope>NUCLEOTIDE SEQUENCE [LARGE SCALE GENOMIC DNA]</scope>
    <source>
        <strain evidence="3">cv. Hale</strain>
    </source>
</reference>
<proteinExistence type="predicted"/>
<evidence type="ECO:0000313" key="2">
    <source>
        <dbReference type="EMBL" id="EEF30880.1"/>
    </source>
</evidence>